<evidence type="ECO:0000256" key="5">
    <source>
        <dbReference type="SAM" id="MobiDB-lite"/>
    </source>
</evidence>
<dbReference type="GO" id="GO:0006508">
    <property type="term" value="P:proteolysis"/>
    <property type="evidence" value="ECO:0007669"/>
    <property type="project" value="UniProtKB-KW"/>
</dbReference>
<organism evidence="7 8">
    <name type="scientific">Phytophthora fragariaefolia</name>
    <dbReference type="NCBI Taxonomy" id="1490495"/>
    <lineage>
        <taxon>Eukaryota</taxon>
        <taxon>Sar</taxon>
        <taxon>Stramenopiles</taxon>
        <taxon>Oomycota</taxon>
        <taxon>Peronosporomycetes</taxon>
        <taxon>Peronosporales</taxon>
        <taxon>Peronosporaceae</taxon>
        <taxon>Phytophthora</taxon>
    </lineage>
</organism>
<evidence type="ECO:0000313" key="7">
    <source>
        <dbReference type="EMBL" id="GMF45396.1"/>
    </source>
</evidence>
<evidence type="ECO:0000256" key="2">
    <source>
        <dbReference type="ARBA" id="ARBA00022723"/>
    </source>
</evidence>
<dbReference type="SUPFAM" id="SSF53098">
    <property type="entry name" value="Ribonuclease H-like"/>
    <property type="match status" value="1"/>
</dbReference>
<dbReference type="InterPro" id="IPR039537">
    <property type="entry name" value="Retrotran_Ty1/copia-like"/>
</dbReference>
<evidence type="ECO:0000256" key="4">
    <source>
        <dbReference type="SAM" id="Coils"/>
    </source>
</evidence>
<evidence type="ECO:0000256" key="3">
    <source>
        <dbReference type="ARBA" id="ARBA00022801"/>
    </source>
</evidence>
<dbReference type="InterPro" id="IPR036397">
    <property type="entry name" value="RNaseH_sf"/>
</dbReference>
<dbReference type="OrthoDB" id="125581at2759"/>
<proteinExistence type="predicted"/>
<keyword evidence="1" id="KW-0645">Protease</keyword>
<feature type="region of interest" description="Disordered" evidence="5">
    <location>
        <begin position="685"/>
        <end position="762"/>
    </location>
</feature>
<feature type="coiled-coil region" evidence="4">
    <location>
        <begin position="1"/>
        <end position="28"/>
    </location>
</feature>
<dbReference type="GO" id="GO:0003676">
    <property type="term" value="F:nucleic acid binding"/>
    <property type="evidence" value="ECO:0007669"/>
    <property type="project" value="InterPro"/>
</dbReference>
<keyword evidence="4" id="KW-0175">Coiled coil</keyword>
<gene>
    <name evidence="7" type="ORF">Pfra01_001623100</name>
</gene>
<dbReference type="Gene3D" id="3.30.420.10">
    <property type="entry name" value="Ribonuclease H-like superfamily/Ribonuclease H"/>
    <property type="match status" value="1"/>
</dbReference>
<protein>
    <submittedName>
        <fullName evidence="7">Unnamed protein product</fullName>
    </submittedName>
</protein>
<dbReference type="Pfam" id="PF07727">
    <property type="entry name" value="RVT_2"/>
    <property type="match status" value="1"/>
</dbReference>
<dbReference type="PANTHER" id="PTHR42648:SF28">
    <property type="entry name" value="TRANSPOSON-ENCODED PROTEIN WITH RIBONUCLEASE H-LIKE AND RETROVIRUS ZINC FINGER-LIKE DOMAINS"/>
    <property type="match status" value="1"/>
</dbReference>
<dbReference type="InterPro" id="IPR013103">
    <property type="entry name" value="RVT_2"/>
</dbReference>
<dbReference type="InterPro" id="IPR012337">
    <property type="entry name" value="RNaseH-like_sf"/>
</dbReference>
<dbReference type="EMBL" id="BSXT01001812">
    <property type="protein sequence ID" value="GMF45396.1"/>
    <property type="molecule type" value="Genomic_DNA"/>
</dbReference>
<dbReference type="InterPro" id="IPR054722">
    <property type="entry name" value="PolX-like_BBD"/>
</dbReference>
<sequence length="1020" mass="111951">MADLTQLIKGLQEKVNLLERSVHDRQQEPQAPAVTPDRLGHSVYRQALERGGNLGLQRLRLDELGGGQFGHGVPTPGGFAGVYTPAPVPQPPQPPMPQYQQYRPDPVVVMGPEKVPSAKDAKISFRNFEGNEVYKGLGSGFEQWALLFIEQVEMAEIACGYKWPVRASPALVLENIVKYAEPDLHHAMMAKVDMNRPDPLQQANELIVWAQMMFNEDKFPKSFGKGLVGAMAVGTASESKKDMRNCFKCNEVDHLKLNCPQLNTASDGAKTVEPIAFSLAAGEPSLTVAPGSWILDSGAGRHPTNDFVLLRNVVACKDKGSCVMPDGKRMDVLKRGKVTLRAVVDGVARDVVLTDVYYAPKLVQNVISYGHLMVRGCALKERGDQWALVKGTDTICYVDLLSNVLVACAGGAVTTPDRMDQLLMNVMNEDESAPGVQRDSLIGFHACLGHLVYDTIELIAKNSDSGIEITDGTRSNCAVCAQGKQTQARQPRKDSGEHAPSHQVGAGICSDLKGPMTPLDRLGNRYLVYFVDHKSNYCQVFLAKKKDEAAKKFRDFLFQFEKEFGCSVHILRTDGGGEYRNVDLFCKENGITRDVAEVSNQAANGKAERMHRIVLNMVLCMIFGSGLPLSFWGDEAEYATYILNRSPTRTNEGKKSPLEVLTGRQPRLSDIVVFGSKCTAFRDPGKSSMAKRAQMAHGGEVDQCTTETVVPAAPDRESASPDEASSVEAETGPNTPQQAIAVRRSHRKRKKSRRQAEAAGDVVAGQPRSLDVLTVAVTGTEVEGASCASTEPYPKNYHQARKSVESAQWTVAEQEELRALEENGTWILVKCPSGGARLHSKWVYKTKRNGAGKIERYKARLVAWGNEQVLGVNYHLVFAAVMDMTSAKVIFALAHVWRVPARQGDVPNAYVKAVVEQGVEILLFIPDGMKVSADQLNELGVTSVKELALKLERSLYGLKQAGRLWHLHLHKALIQLGFTQCMTDACIYYKFDKAGVTVVGTYVDDLFVTGTDESRVSLWT</sequence>
<dbReference type="AlphaFoldDB" id="A0A9W7CWV1"/>
<dbReference type="InterPro" id="IPR001584">
    <property type="entry name" value="Integrase_cat-core"/>
</dbReference>
<evidence type="ECO:0000259" key="6">
    <source>
        <dbReference type="PROSITE" id="PS50994"/>
    </source>
</evidence>
<name>A0A9W7CWV1_9STRA</name>
<dbReference type="Pfam" id="PF22936">
    <property type="entry name" value="Pol_BBD"/>
    <property type="match status" value="1"/>
</dbReference>
<accession>A0A9W7CWV1</accession>
<feature type="domain" description="Integrase catalytic" evidence="6">
    <location>
        <begin position="496"/>
        <end position="665"/>
    </location>
</feature>
<reference evidence="7" key="1">
    <citation type="submission" date="2023-04" db="EMBL/GenBank/DDBJ databases">
        <title>Phytophthora fragariaefolia NBRC 109709.</title>
        <authorList>
            <person name="Ichikawa N."/>
            <person name="Sato H."/>
            <person name="Tonouchi N."/>
        </authorList>
    </citation>
    <scope>NUCLEOTIDE SEQUENCE</scope>
    <source>
        <strain evidence="7">NBRC 109709</strain>
    </source>
</reference>
<dbReference type="GO" id="GO:0015074">
    <property type="term" value="P:DNA integration"/>
    <property type="evidence" value="ECO:0007669"/>
    <property type="project" value="InterPro"/>
</dbReference>
<keyword evidence="8" id="KW-1185">Reference proteome</keyword>
<feature type="compositionally biased region" description="Basic residues" evidence="5">
    <location>
        <begin position="743"/>
        <end position="753"/>
    </location>
</feature>
<keyword evidence="3" id="KW-0378">Hydrolase</keyword>
<evidence type="ECO:0000256" key="1">
    <source>
        <dbReference type="ARBA" id="ARBA00022670"/>
    </source>
</evidence>
<dbReference type="PROSITE" id="PS50994">
    <property type="entry name" value="INTEGRASE"/>
    <property type="match status" value="1"/>
</dbReference>
<dbReference type="Proteomes" id="UP001165121">
    <property type="component" value="Unassembled WGS sequence"/>
</dbReference>
<dbReference type="GO" id="GO:0046872">
    <property type="term" value="F:metal ion binding"/>
    <property type="evidence" value="ECO:0007669"/>
    <property type="project" value="UniProtKB-KW"/>
</dbReference>
<evidence type="ECO:0000313" key="8">
    <source>
        <dbReference type="Proteomes" id="UP001165121"/>
    </source>
</evidence>
<keyword evidence="2" id="KW-0479">Metal-binding</keyword>
<comment type="caution">
    <text evidence="7">The sequence shown here is derived from an EMBL/GenBank/DDBJ whole genome shotgun (WGS) entry which is preliminary data.</text>
</comment>
<dbReference type="GO" id="GO:0008233">
    <property type="term" value="F:peptidase activity"/>
    <property type="evidence" value="ECO:0007669"/>
    <property type="project" value="UniProtKB-KW"/>
</dbReference>
<dbReference type="PANTHER" id="PTHR42648">
    <property type="entry name" value="TRANSPOSASE, PUTATIVE-RELATED"/>
    <property type="match status" value="1"/>
</dbReference>